<dbReference type="InterPro" id="IPR036188">
    <property type="entry name" value="FAD/NAD-bd_sf"/>
</dbReference>
<dbReference type="PANTHER" id="PTHR13847:SF289">
    <property type="entry name" value="GLYCINE OXIDASE"/>
    <property type="match status" value="1"/>
</dbReference>
<protein>
    <submittedName>
        <fullName evidence="3">FAD-dependent oxidoreductase</fullName>
    </submittedName>
</protein>
<reference evidence="3 4" key="1">
    <citation type="submission" date="2024-02" db="EMBL/GenBank/DDBJ databases">
        <title>A novel Gemmatimonadota bacterium.</title>
        <authorList>
            <person name="Du Z.-J."/>
            <person name="Ye Y.-Q."/>
        </authorList>
    </citation>
    <scope>NUCLEOTIDE SEQUENCE [LARGE SCALE GENOMIC DNA]</scope>
    <source>
        <strain evidence="3 4">DH-20</strain>
    </source>
</reference>
<dbReference type="InterPro" id="IPR006076">
    <property type="entry name" value="FAD-dep_OxRdtase"/>
</dbReference>
<evidence type="ECO:0000313" key="3">
    <source>
        <dbReference type="EMBL" id="MEK9501225.1"/>
    </source>
</evidence>
<dbReference type="EMBL" id="JBBHLI010000004">
    <property type="protein sequence ID" value="MEK9501225.1"/>
    <property type="molecule type" value="Genomic_DNA"/>
</dbReference>
<dbReference type="PANTHER" id="PTHR13847">
    <property type="entry name" value="SARCOSINE DEHYDROGENASE-RELATED"/>
    <property type="match status" value="1"/>
</dbReference>
<organism evidence="3 4">
    <name type="scientific">Gaopeijia maritima</name>
    <dbReference type="NCBI Taxonomy" id="3119007"/>
    <lineage>
        <taxon>Bacteria</taxon>
        <taxon>Pseudomonadati</taxon>
        <taxon>Gemmatimonadota</taxon>
        <taxon>Longimicrobiia</taxon>
        <taxon>Gaopeijiales</taxon>
        <taxon>Gaopeijiaceae</taxon>
        <taxon>Gaopeijia</taxon>
    </lineage>
</organism>
<accession>A0ABU9E908</accession>
<dbReference type="Gene3D" id="3.50.50.60">
    <property type="entry name" value="FAD/NAD(P)-binding domain"/>
    <property type="match status" value="2"/>
</dbReference>
<evidence type="ECO:0000313" key="4">
    <source>
        <dbReference type="Proteomes" id="UP001484239"/>
    </source>
</evidence>
<proteinExistence type="predicted"/>
<dbReference type="SUPFAM" id="SSF54373">
    <property type="entry name" value="FAD-linked reductases, C-terminal domain"/>
    <property type="match status" value="1"/>
</dbReference>
<dbReference type="Pfam" id="PF01266">
    <property type="entry name" value="DAO"/>
    <property type="match status" value="1"/>
</dbReference>
<dbReference type="SUPFAM" id="SSF51905">
    <property type="entry name" value="FAD/NAD(P)-binding domain"/>
    <property type="match status" value="1"/>
</dbReference>
<dbReference type="Gene3D" id="3.30.9.10">
    <property type="entry name" value="D-Amino Acid Oxidase, subunit A, domain 2"/>
    <property type="match status" value="1"/>
</dbReference>
<dbReference type="Proteomes" id="UP001484239">
    <property type="component" value="Unassembled WGS sequence"/>
</dbReference>
<feature type="domain" description="FAD dependent oxidoreductase" evidence="2">
    <location>
        <begin position="6"/>
        <end position="397"/>
    </location>
</feature>
<comment type="caution">
    <text evidence="3">The sequence shown here is derived from an EMBL/GenBank/DDBJ whole genome shotgun (WGS) entry which is preliminary data.</text>
</comment>
<evidence type="ECO:0000256" key="1">
    <source>
        <dbReference type="ARBA" id="ARBA00023002"/>
    </source>
</evidence>
<gene>
    <name evidence="3" type="ORF">WI372_09565</name>
</gene>
<dbReference type="RefSeq" id="WP_405277381.1">
    <property type="nucleotide sequence ID" value="NZ_JBBHLI010000004.1"/>
</dbReference>
<keyword evidence="4" id="KW-1185">Reference proteome</keyword>
<evidence type="ECO:0000259" key="2">
    <source>
        <dbReference type="Pfam" id="PF01266"/>
    </source>
</evidence>
<sequence>MIRSPDHLIVGGGIIGVAIADALAEAGASVTVIDKGGIGRGCSEGNAGWVTPCFAMPLPRPGLMLTAARWMMDPGSPFYVSPKPTPAMVRWMARFGRSMSKARFAAGTEALVGLSTYSLDAYGSADATLDGGIGLQRRGLLMLALTENGLESARADATMLDRLGVPGETLDPDGARRLEPALEGRFAGAVYYPNEAHLEPLNAVQAIADRAGRAGAVFLDGVEAFDFAVEAGRVAGVSTTQGPIRAGEVILATGSWSAPLARRLGLTLPLLGGKGYSMMVRPPRPHPRIPMMVLERKVAITPYGEELRLAGTLELVDGDDSISARRVASIREGAEAVLALRDVPAADRVWRGLRPCTPDGLPIIGRVPGFDNLSVATGHQMLGIQTGPATGRLMADLLLDRIPAFDPAPFRAERFL</sequence>
<name>A0ABU9E908_9BACT</name>
<keyword evidence="1" id="KW-0560">Oxidoreductase</keyword>